<name>A0ACC1XQF9_MELAZ</name>
<gene>
    <name evidence="1" type="ORF">OWV82_015747</name>
</gene>
<sequence length="217" mass="24072">MKISSLITLLSFVLIALATKPLLVRSAPLIDNQGNEVESTLDYYIIPAIRGPPGGGLYLVPGRNGSCPLDVGRERFDLQRGLRIRFSPVDSSTTVDESTDLNIRFVIADTSCNDATVWKVDNYDDSRGKWYITTGGEEGNPGARTLLNWFKFEKSGISDRDYKIVHCPSVCDSCVNLCNDVGVDLEDNNRRLVLKTDLNPLFDRVTLVRATEGSMYC</sequence>
<dbReference type="EMBL" id="CM051401">
    <property type="protein sequence ID" value="KAJ4713692.1"/>
    <property type="molecule type" value="Genomic_DNA"/>
</dbReference>
<comment type="caution">
    <text evidence="1">The sequence shown here is derived from an EMBL/GenBank/DDBJ whole genome shotgun (WGS) entry which is preliminary data.</text>
</comment>
<organism evidence="1 2">
    <name type="scientific">Melia azedarach</name>
    <name type="common">Chinaberry tree</name>
    <dbReference type="NCBI Taxonomy" id="155640"/>
    <lineage>
        <taxon>Eukaryota</taxon>
        <taxon>Viridiplantae</taxon>
        <taxon>Streptophyta</taxon>
        <taxon>Embryophyta</taxon>
        <taxon>Tracheophyta</taxon>
        <taxon>Spermatophyta</taxon>
        <taxon>Magnoliopsida</taxon>
        <taxon>eudicotyledons</taxon>
        <taxon>Gunneridae</taxon>
        <taxon>Pentapetalae</taxon>
        <taxon>rosids</taxon>
        <taxon>malvids</taxon>
        <taxon>Sapindales</taxon>
        <taxon>Meliaceae</taxon>
        <taxon>Melia</taxon>
    </lineage>
</organism>
<reference evidence="1 2" key="1">
    <citation type="journal article" date="2023" name="Science">
        <title>Complex scaffold remodeling in plant triterpene biosynthesis.</title>
        <authorList>
            <person name="De La Pena R."/>
            <person name="Hodgson H."/>
            <person name="Liu J.C."/>
            <person name="Stephenson M.J."/>
            <person name="Martin A.C."/>
            <person name="Owen C."/>
            <person name="Harkess A."/>
            <person name="Leebens-Mack J."/>
            <person name="Jimenez L.E."/>
            <person name="Osbourn A."/>
            <person name="Sattely E.S."/>
        </authorList>
    </citation>
    <scope>NUCLEOTIDE SEQUENCE [LARGE SCALE GENOMIC DNA]</scope>
    <source>
        <strain evidence="2">cv. JPN11</strain>
        <tissue evidence="1">Leaf</tissue>
    </source>
</reference>
<dbReference type="Proteomes" id="UP001164539">
    <property type="component" value="Chromosome 8"/>
</dbReference>
<accession>A0ACC1XQF9</accession>
<evidence type="ECO:0000313" key="1">
    <source>
        <dbReference type="EMBL" id="KAJ4713692.1"/>
    </source>
</evidence>
<protein>
    <submittedName>
        <fullName evidence="1">Trypsin inhibitor</fullName>
    </submittedName>
</protein>
<keyword evidence="2" id="KW-1185">Reference proteome</keyword>
<proteinExistence type="predicted"/>
<evidence type="ECO:0000313" key="2">
    <source>
        <dbReference type="Proteomes" id="UP001164539"/>
    </source>
</evidence>